<dbReference type="Proteomes" id="UP001271640">
    <property type="component" value="Unassembled WGS sequence"/>
</dbReference>
<name>A0ABU4SJY8_9GAMM</name>
<protein>
    <submittedName>
        <fullName evidence="2">Helix-turn-helix domain-containing protein</fullName>
    </submittedName>
</protein>
<evidence type="ECO:0000313" key="3">
    <source>
        <dbReference type="Proteomes" id="UP001271640"/>
    </source>
</evidence>
<evidence type="ECO:0000313" key="2">
    <source>
        <dbReference type="EMBL" id="MDX7998962.1"/>
    </source>
</evidence>
<dbReference type="Pfam" id="PF01527">
    <property type="entry name" value="HTH_Tnp_1"/>
    <property type="match status" value="1"/>
</dbReference>
<dbReference type="InterPro" id="IPR009057">
    <property type="entry name" value="Homeodomain-like_sf"/>
</dbReference>
<dbReference type="InterPro" id="IPR002514">
    <property type="entry name" value="Transposase_8"/>
</dbReference>
<accession>A0ABU4SJY8</accession>
<organism evidence="2 3">
    <name type="scientific">Xenorhabdus littoralis</name>
    <dbReference type="NCBI Taxonomy" id="2582835"/>
    <lineage>
        <taxon>Bacteria</taxon>
        <taxon>Pseudomonadati</taxon>
        <taxon>Pseudomonadota</taxon>
        <taxon>Gammaproteobacteria</taxon>
        <taxon>Enterobacterales</taxon>
        <taxon>Morganellaceae</taxon>
        <taxon>Xenorhabdus</taxon>
    </lineage>
</organism>
<gene>
    <name evidence="2" type="ORF">FE394_07070</name>
</gene>
<comment type="similarity">
    <text evidence="1">Belongs to the transposase 8 family.</text>
</comment>
<comment type="caution">
    <text evidence="2">The sequence shown here is derived from an EMBL/GenBank/DDBJ whole genome shotgun (WGS) entry which is preliminary data.</text>
</comment>
<reference evidence="3" key="1">
    <citation type="journal article" date="2024" name="Toxins">
        <title>Genome Sequence Analysis of Native Xenorhabdus Strains Isolated from Entomopathogenic Nematodes in Argentina.</title>
        <authorList>
            <person name="Palma L."/>
            <person name="Frizzo L."/>
            <person name="Kaiser S."/>
            <person name="Berry C."/>
            <person name="Caballero P."/>
            <person name="Bode H.B."/>
            <person name="Del Valle E.E."/>
        </authorList>
    </citation>
    <scope>NUCLEOTIDE SEQUENCE [LARGE SCALE GENOMIC DNA]</scope>
    <source>
        <strain evidence="3">Reich</strain>
    </source>
</reference>
<proteinExistence type="inferred from homology"/>
<dbReference type="EMBL" id="VCDP01000024">
    <property type="protein sequence ID" value="MDX7998962.1"/>
    <property type="molecule type" value="Genomic_DNA"/>
</dbReference>
<dbReference type="SUPFAM" id="SSF46689">
    <property type="entry name" value="Homeodomain-like"/>
    <property type="match status" value="1"/>
</dbReference>
<dbReference type="RefSeq" id="WP_419836314.1">
    <property type="nucleotide sequence ID" value="NZ_VCDP01000024.1"/>
</dbReference>
<sequence>MQRRFSSECKLESALLELDHHNSIAEAARAMNVSKSTMEKWVNQLRGERQRYYSIFTWQSFGRE</sequence>
<evidence type="ECO:0000256" key="1">
    <source>
        <dbReference type="ARBA" id="ARBA00009964"/>
    </source>
</evidence>
<keyword evidence="3" id="KW-1185">Reference proteome</keyword>